<protein>
    <submittedName>
        <fullName evidence="4">Polysaccharide biosynthesis tyrosine autokinase</fullName>
        <ecNumber evidence="4">2.7.10.2</ecNumber>
    </submittedName>
</protein>
<dbReference type="Pfam" id="PF01656">
    <property type="entry name" value="CbiA"/>
    <property type="match status" value="1"/>
</dbReference>
<dbReference type="NCBIfam" id="TIGR01007">
    <property type="entry name" value="eps_fam"/>
    <property type="match status" value="1"/>
</dbReference>
<evidence type="ECO:0000313" key="5">
    <source>
        <dbReference type="Proteomes" id="UP001163266"/>
    </source>
</evidence>
<evidence type="ECO:0000313" key="4">
    <source>
        <dbReference type="EMBL" id="UZD55653.1"/>
    </source>
</evidence>
<dbReference type="Gene3D" id="3.40.50.300">
    <property type="entry name" value="P-loop containing nucleotide triphosphate hydrolases"/>
    <property type="match status" value="1"/>
</dbReference>
<sequence length="307" mass="33164">MAVFRESNAAPYLQPVPPVVGDAKVGGAAPHELSIGEIIRRERRLSQEQIEQILQYQREKGVRFGEAAVALGLASQQDVLFALSQQFNYFYAPDAKRGYSNELVAATQPFSHQAESFRAIRTQLMMRVFSQDDVRRAIAIVSPDSGDGKTFFAANLAVVLSQLGGRTLVVDADLRGPRLHELFGIESSSGLSGILSGRAETSVIKQVPDLPSLYVLPVGVTPPNPVELVERPAFALLMRELLSKFDHVVVDTPAAVYGADATVIAARCGAALVLARQGRSKVSRLQDLVATLNNSPAKLAGVILNEY</sequence>
<keyword evidence="5" id="KW-1185">Reference proteome</keyword>
<evidence type="ECO:0000256" key="1">
    <source>
        <dbReference type="ARBA" id="ARBA00022741"/>
    </source>
</evidence>
<reference evidence="4" key="1">
    <citation type="submission" date="2022-10" db="EMBL/GenBank/DDBJ databases">
        <title>Complete genome sequence of Schlegelella aquatica LMG 23380.</title>
        <authorList>
            <person name="Musilova J."/>
            <person name="Kourilova X."/>
            <person name="Bezdicek M."/>
            <person name="Hermankova K."/>
            <person name="Obruca S."/>
            <person name="Sedlar K."/>
        </authorList>
    </citation>
    <scope>NUCLEOTIDE SEQUENCE</scope>
    <source>
        <strain evidence="4">LMG 23380</strain>
    </source>
</reference>
<accession>A0ABY6MUG8</accession>
<name>A0ABY6MUG8_9BURK</name>
<dbReference type="Proteomes" id="UP001163266">
    <property type="component" value="Chromosome"/>
</dbReference>
<keyword evidence="1" id="KW-0547">Nucleotide-binding</keyword>
<dbReference type="SUPFAM" id="SSF160246">
    <property type="entry name" value="EspE N-terminal domain-like"/>
    <property type="match status" value="1"/>
</dbReference>
<keyword evidence="2" id="KW-0067">ATP-binding</keyword>
<evidence type="ECO:0000259" key="3">
    <source>
        <dbReference type="Pfam" id="PF01656"/>
    </source>
</evidence>
<dbReference type="InterPro" id="IPR005702">
    <property type="entry name" value="Wzc-like_C"/>
</dbReference>
<dbReference type="PANTHER" id="PTHR32309">
    <property type="entry name" value="TYROSINE-PROTEIN KINASE"/>
    <property type="match status" value="1"/>
</dbReference>
<dbReference type="InterPro" id="IPR050445">
    <property type="entry name" value="Bact_polysacc_biosynth/exp"/>
</dbReference>
<proteinExistence type="predicted"/>
<dbReference type="PANTHER" id="PTHR32309:SF13">
    <property type="entry name" value="FERRIC ENTEROBACTIN TRANSPORT PROTEIN FEPE"/>
    <property type="match status" value="1"/>
</dbReference>
<dbReference type="EC" id="2.7.10.2" evidence="4"/>
<organism evidence="4 5">
    <name type="scientific">Caldimonas aquatica</name>
    <dbReference type="NCBI Taxonomy" id="376175"/>
    <lineage>
        <taxon>Bacteria</taxon>
        <taxon>Pseudomonadati</taxon>
        <taxon>Pseudomonadota</taxon>
        <taxon>Betaproteobacteria</taxon>
        <taxon>Burkholderiales</taxon>
        <taxon>Sphaerotilaceae</taxon>
        <taxon>Caldimonas</taxon>
    </lineage>
</organism>
<dbReference type="CDD" id="cd05387">
    <property type="entry name" value="BY-kinase"/>
    <property type="match status" value="1"/>
</dbReference>
<feature type="domain" description="CobQ/CobB/MinD/ParA nucleotide binding" evidence="3">
    <location>
        <begin position="138"/>
        <end position="307"/>
    </location>
</feature>
<gene>
    <name evidence="4" type="ORF">OMP39_03435</name>
</gene>
<dbReference type="InterPro" id="IPR027417">
    <property type="entry name" value="P-loop_NTPase"/>
</dbReference>
<dbReference type="GO" id="GO:0004715">
    <property type="term" value="F:non-membrane spanning protein tyrosine kinase activity"/>
    <property type="evidence" value="ECO:0007669"/>
    <property type="project" value="UniProtKB-EC"/>
</dbReference>
<dbReference type="RefSeq" id="WP_264893407.1">
    <property type="nucleotide sequence ID" value="NZ_CP110257.1"/>
</dbReference>
<evidence type="ECO:0000256" key="2">
    <source>
        <dbReference type="ARBA" id="ARBA00022840"/>
    </source>
</evidence>
<dbReference type="InterPro" id="IPR002586">
    <property type="entry name" value="CobQ/CobB/MinD/ParA_Nub-bd_dom"/>
</dbReference>
<keyword evidence="4" id="KW-0808">Transferase</keyword>
<dbReference type="EMBL" id="CP110257">
    <property type="protein sequence ID" value="UZD55653.1"/>
    <property type="molecule type" value="Genomic_DNA"/>
</dbReference>
<dbReference type="InterPro" id="IPR037257">
    <property type="entry name" value="T2SS_E_N_sf"/>
</dbReference>
<dbReference type="SUPFAM" id="SSF52540">
    <property type="entry name" value="P-loop containing nucleoside triphosphate hydrolases"/>
    <property type="match status" value="1"/>
</dbReference>